<sequence>MKKLLFAAAVAGLAFATATVGTAASASASPLATARIGDGHGNALAEATLTDRNTVIICDRSTDHRYAMVKIRYKGHTYRYMNFYKDVDCVEQKTRKMNSGKIEFWACVSKPYKLRFARCGAKQTLLRAYKMT</sequence>
<proteinExistence type="predicted"/>
<protein>
    <recommendedName>
        <fullName evidence="4">Secreted protein</fullName>
    </recommendedName>
</protein>
<keyword evidence="3" id="KW-1185">Reference proteome</keyword>
<dbReference type="EMBL" id="BOOF01000042">
    <property type="protein sequence ID" value="GIH65646.1"/>
    <property type="molecule type" value="Genomic_DNA"/>
</dbReference>
<feature type="chain" id="PRO_5045709357" description="Secreted protein" evidence="1">
    <location>
        <begin position="24"/>
        <end position="132"/>
    </location>
</feature>
<feature type="signal peptide" evidence="1">
    <location>
        <begin position="1"/>
        <end position="23"/>
    </location>
</feature>
<name>A0ABQ4GW56_9ACTN</name>
<comment type="caution">
    <text evidence="2">The sequence shown here is derived from an EMBL/GenBank/DDBJ whole genome shotgun (WGS) entry which is preliminary data.</text>
</comment>
<dbReference type="RefSeq" id="WP_204051627.1">
    <property type="nucleotide sequence ID" value="NZ_BOOF01000042.1"/>
</dbReference>
<evidence type="ECO:0008006" key="4">
    <source>
        <dbReference type="Google" id="ProtNLM"/>
    </source>
</evidence>
<evidence type="ECO:0000256" key="1">
    <source>
        <dbReference type="SAM" id="SignalP"/>
    </source>
</evidence>
<accession>A0ABQ4GW56</accession>
<organism evidence="2 3">
    <name type="scientific">Microbispora siamensis</name>
    <dbReference type="NCBI Taxonomy" id="564413"/>
    <lineage>
        <taxon>Bacteria</taxon>
        <taxon>Bacillati</taxon>
        <taxon>Actinomycetota</taxon>
        <taxon>Actinomycetes</taxon>
        <taxon>Streptosporangiales</taxon>
        <taxon>Streptosporangiaceae</taxon>
        <taxon>Microbispora</taxon>
    </lineage>
</organism>
<gene>
    <name evidence="2" type="ORF">Msi02_64630</name>
</gene>
<evidence type="ECO:0000313" key="3">
    <source>
        <dbReference type="Proteomes" id="UP000660454"/>
    </source>
</evidence>
<dbReference type="Proteomes" id="UP000660454">
    <property type="component" value="Unassembled WGS sequence"/>
</dbReference>
<reference evidence="2 3" key="1">
    <citation type="submission" date="2021-01" db="EMBL/GenBank/DDBJ databases">
        <title>Whole genome shotgun sequence of Microbispora siamensis NBRC 104113.</title>
        <authorList>
            <person name="Komaki H."/>
            <person name="Tamura T."/>
        </authorList>
    </citation>
    <scope>NUCLEOTIDE SEQUENCE [LARGE SCALE GENOMIC DNA]</scope>
    <source>
        <strain evidence="2 3">NBRC 104113</strain>
    </source>
</reference>
<evidence type="ECO:0000313" key="2">
    <source>
        <dbReference type="EMBL" id="GIH65646.1"/>
    </source>
</evidence>
<keyword evidence="1" id="KW-0732">Signal</keyword>